<proteinExistence type="predicted"/>
<dbReference type="OrthoDB" id="9808480at2"/>
<dbReference type="SMART" id="SM00422">
    <property type="entry name" value="HTH_MERR"/>
    <property type="match status" value="1"/>
</dbReference>
<comment type="caution">
    <text evidence="4">The sequence shown here is derived from an EMBL/GenBank/DDBJ whole genome shotgun (WGS) entry which is preliminary data.</text>
</comment>
<feature type="coiled-coil region" evidence="2">
    <location>
        <begin position="85"/>
        <end position="112"/>
    </location>
</feature>
<reference evidence="4 5" key="1">
    <citation type="submission" date="2019-12" db="EMBL/GenBank/DDBJ databases">
        <title>Microbes associate with the intestines of laboratory mice.</title>
        <authorList>
            <person name="Navarre W."/>
            <person name="Wong E."/>
        </authorList>
    </citation>
    <scope>NUCLEOTIDE SEQUENCE [LARGE SCALE GENOMIC DNA]</scope>
    <source>
        <strain evidence="4 5">NM82_D38</strain>
    </source>
</reference>
<name>A0A6L6YH27_9BURK</name>
<evidence type="ECO:0000256" key="2">
    <source>
        <dbReference type="SAM" id="Coils"/>
    </source>
</evidence>
<dbReference type="InterPro" id="IPR047057">
    <property type="entry name" value="MerR_fam"/>
</dbReference>
<protein>
    <submittedName>
        <fullName evidence="4">MerR family transcriptional regulator</fullName>
    </submittedName>
</protein>
<dbReference type="EMBL" id="WSRP01000005">
    <property type="protein sequence ID" value="MVX56069.1"/>
    <property type="molecule type" value="Genomic_DNA"/>
</dbReference>
<feature type="domain" description="HTH merR-type" evidence="3">
    <location>
        <begin position="1"/>
        <end position="69"/>
    </location>
</feature>
<dbReference type="InterPro" id="IPR009061">
    <property type="entry name" value="DNA-bd_dom_put_sf"/>
</dbReference>
<evidence type="ECO:0000313" key="5">
    <source>
        <dbReference type="Proteomes" id="UP000472580"/>
    </source>
</evidence>
<keyword evidence="5" id="KW-1185">Reference proteome</keyword>
<dbReference type="GO" id="GO:0003677">
    <property type="term" value="F:DNA binding"/>
    <property type="evidence" value="ECO:0007669"/>
    <property type="project" value="UniProtKB-KW"/>
</dbReference>
<dbReference type="PRINTS" id="PR00040">
    <property type="entry name" value="HTHMERR"/>
</dbReference>
<evidence type="ECO:0000256" key="1">
    <source>
        <dbReference type="ARBA" id="ARBA00023125"/>
    </source>
</evidence>
<dbReference type="RefSeq" id="WP_160334504.1">
    <property type="nucleotide sequence ID" value="NZ_CALPCR010000002.1"/>
</dbReference>
<dbReference type="Gene3D" id="1.10.1660.10">
    <property type="match status" value="1"/>
</dbReference>
<sequence>MRISELANLSGCTVETIRFYEAKGILPKPARTSSNYRIYNDKHLEQVTFIRHCRALDISLEEIRLLVSQLYSPKSEELSKAHNIIENHLTAIDQKIEELLKLKQQLEKLHAHCHHDDHENGKCAVIEGLKQPE</sequence>
<dbReference type="Proteomes" id="UP000472580">
    <property type="component" value="Unassembled WGS sequence"/>
</dbReference>
<keyword evidence="1" id="KW-0238">DNA-binding</keyword>
<evidence type="ECO:0000259" key="3">
    <source>
        <dbReference type="PROSITE" id="PS50937"/>
    </source>
</evidence>
<keyword evidence="2" id="KW-0175">Coiled coil</keyword>
<evidence type="ECO:0000313" key="4">
    <source>
        <dbReference type="EMBL" id="MVX56069.1"/>
    </source>
</evidence>
<dbReference type="PROSITE" id="PS00552">
    <property type="entry name" value="HTH_MERR_1"/>
    <property type="match status" value="1"/>
</dbReference>
<dbReference type="PANTHER" id="PTHR30204:SF92">
    <property type="entry name" value="HTH-TYPE TRANSCRIPTIONAL REGULATOR ZNTR"/>
    <property type="match status" value="1"/>
</dbReference>
<dbReference type="SUPFAM" id="SSF46955">
    <property type="entry name" value="Putative DNA-binding domain"/>
    <property type="match status" value="1"/>
</dbReference>
<dbReference type="InterPro" id="IPR000551">
    <property type="entry name" value="MerR-type_HTH_dom"/>
</dbReference>
<gene>
    <name evidence="4" type="ORF">E5987_02460</name>
</gene>
<organism evidence="4 5">
    <name type="scientific">Parasutterella muris</name>
    <dbReference type="NCBI Taxonomy" id="2565572"/>
    <lineage>
        <taxon>Bacteria</taxon>
        <taxon>Pseudomonadati</taxon>
        <taxon>Pseudomonadota</taxon>
        <taxon>Betaproteobacteria</taxon>
        <taxon>Burkholderiales</taxon>
        <taxon>Sutterellaceae</taxon>
        <taxon>Parasutterella</taxon>
    </lineage>
</organism>
<accession>A0A6L6YH27</accession>
<dbReference type="PANTHER" id="PTHR30204">
    <property type="entry name" value="REDOX-CYCLING DRUG-SENSING TRANSCRIPTIONAL ACTIVATOR SOXR"/>
    <property type="match status" value="1"/>
</dbReference>
<dbReference type="Pfam" id="PF13411">
    <property type="entry name" value="MerR_1"/>
    <property type="match status" value="1"/>
</dbReference>
<dbReference type="GO" id="GO:0003700">
    <property type="term" value="F:DNA-binding transcription factor activity"/>
    <property type="evidence" value="ECO:0007669"/>
    <property type="project" value="InterPro"/>
</dbReference>
<dbReference type="PROSITE" id="PS50937">
    <property type="entry name" value="HTH_MERR_2"/>
    <property type="match status" value="1"/>
</dbReference>
<dbReference type="AlphaFoldDB" id="A0A6L6YH27"/>